<evidence type="ECO:0000313" key="2">
    <source>
        <dbReference type="Proteomes" id="UP000492821"/>
    </source>
</evidence>
<reference evidence="3" key="2">
    <citation type="submission" date="2020-10" db="UniProtKB">
        <authorList>
            <consortium name="WormBaseParasite"/>
        </authorList>
    </citation>
    <scope>IDENTIFICATION</scope>
</reference>
<dbReference type="WBParaSite" id="Pan_g14927.t1">
    <property type="protein sequence ID" value="Pan_g14927.t1"/>
    <property type="gene ID" value="Pan_g14927"/>
</dbReference>
<name>A0A7E4V086_PANRE</name>
<feature type="region of interest" description="Disordered" evidence="1">
    <location>
        <begin position="1"/>
        <end position="50"/>
    </location>
</feature>
<evidence type="ECO:0000256" key="1">
    <source>
        <dbReference type="SAM" id="MobiDB-lite"/>
    </source>
</evidence>
<proteinExistence type="predicted"/>
<accession>A0A7E4V086</accession>
<dbReference type="SUPFAM" id="SSF56112">
    <property type="entry name" value="Protein kinase-like (PK-like)"/>
    <property type="match status" value="1"/>
</dbReference>
<organism evidence="2 3">
    <name type="scientific">Panagrellus redivivus</name>
    <name type="common">Microworm</name>
    <dbReference type="NCBI Taxonomy" id="6233"/>
    <lineage>
        <taxon>Eukaryota</taxon>
        <taxon>Metazoa</taxon>
        <taxon>Ecdysozoa</taxon>
        <taxon>Nematoda</taxon>
        <taxon>Chromadorea</taxon>
        <taxon>Rhabditida</taxon>
        <taxon>Tylenchina</taxon>
        <taxon>Panagrolaimomorpha</taxon>
        <taxon>Panagrolaimoidea</taxon>
        <taxon>Panagrolaimidae</taxon>
        <taxon>Panagrellus</taxon>
    </lineage>
</organism>
<dbReference type="AlphaFoldDB" id="A0A7E4V086"/>
<reference evidence="2" key="1">
    <citation type="journal article" date="2013" name="Genetics">
        <title>The draft genome and transcriptome of Panagrellus redivivus are shaped by the harsh demands of a free-living lifestyle.</title>
        <authorList>
            <person name="Srinivasan J."/>
            <person name="Dillman A.R."/>
            <person name="Macchietto M.G."/>
            <person name="Heikkinen L."/>
            <person name="Lakso M."/>
            <person name="Fracchia K.M."/>
            <person name="Antoshechkin I."/>
            <person name="Mortazavi A."/>
            <person name="Wong G."/>
            <person name="Sternberg P.W."/>
        </authorList>
    </citation>
    <scope>NUCLEOTIDE SEQUENCE [LARGE SCALE GENOMIC DNA]</scope>
    <source>
        <strain evidence="2">MT8872</strain>
    </source>
</reference>
<dbReference type="Proteomes" id="UP000492821">
    <property type="component" value="Unassembled WGS sequence"/>
</dbReference>
<keyword evidence="2" id="KW-1185">Reference proteome</keyword>
<protein>
    <submittedName>
        <fullName evidence="3">Protein kinase domain-containing protein</fullName>
    </submittedName>
</protein>
<dbReference type="InterPro" id="IPR011009">
    <property type="entry name" value="Kinase-like_dom_sf"/>
</dbReference>
<sequence length="562" mass="65776">MAETGCSRPKKRLHISATPESELEHTPTPTGEDEDEPTPEPPKPNLPTLPLQADTVFMRKENEKHYPQIPKFDYPKIPIIHRLRNGRITKDFIECAKYYQKFDAPTYFPQNLKFYRKRILSPLPSRDDIMVMETEIYDEDDQLRMNCTLKEVFLSDIMAKYQDCKVKVRQIDAALVLDLCIVKFLKHKNILSALHVNTEPASGSYQVVFPVHTTMFQIMGTLMCKFPDMEQVFHGTRIPRYVMRMVGEGVQFLHERRITVGHIRTDQVFVSPKGEIRLGNFERHCTMRVRHDDEEPEEDEQKFDCKALATFFMELSFPKHYNENFYRRNYLPSHEEAFAHAQIIKQYWDKKLNDATAVILLNEQEIDFVLQFYDENTTIEEALKMKRFFCRHDASADIVKLLRSIKANLPNEIIVGKQIPPPLPLNDTSFLAENPIVEFVLECTETTSFRRFTESFLHEVEYPHRLFQSLFEMCYVYPNDILPLSAVMFDLIGRIEDKFRENTKKKVEPGHFSACNEISVGQAKNRAYYIVARLQQCKSVHIKKSWFVSEKLGHPIFKNPGI</sequence>
<evidence type="ECO:0000313" key="3">
    <source>
        <dbReference type="WBParaSite" id="Pan_g14927.t1"/>
    </source>
</evidence>